<comment type="subcellular location">
    <subcellularLocation>
        <location evidence="1">Cell outer membrane</location>
        <topology evidence="1">Multi-pass membrane protein</topology>
    </subcellularLocation>
</comment>
<protein>
    <recommendedName>
        <fullName evidence="8">TonB-dependent receptor-like beta-barrel domain-containing protein</fullName>
    </recommendedName>
</protein>
<keyword evidence="3" id="KW-0812">Transmembrane</keyword>
<gene>
    <name evidence="6" type="ORF">G6F50_018326</name>
</gene>
<name>A0A9P6XNK5_9FUNG</name>
<evidence type="ECO:0000256" key="4">
    <source>
        <dbReference type="ARBA" id="ARBA00023136"/>
    </source>
</evidence>
<evidence type="ECO:0000256" key="3">
    <source>
        <dbReference type="ARBA" id="ARBA00022692"/>
    </source>
</evidence>
<comment type="caution">
    <text evidence="6">The sequence shown here is derived from an EMBL/GenBank/DDBJ whole genome shotgun (WGS) entry which is preliminary data.</text>
</comment>
<keyword evidence="7" id="KW-1185">Reference proteome</keyword>
<reference evidence="6 7" key="1">
    <citation type="journal article" date="2020" name="Microb. Genom.">
        <title>Genetic diversity of clinical and environmental Mucorales isolates obtained from an investigation of mucormycosis cases among solid organ transplant recipients.</title>
        <authorList>
            <person name="Nguyen M.H."/>
            <person name="Kaul D."/>
            <person name="Muto C."/>
            <person name="Cheng S.J."/>
            <person name="Richter R.A."/>
            <person name="Bruno V.M."/>
            <person name="Liu G."/>
            <person name="Beyhan S."/>
            <person name="Sundermann A.J."/>
            <person name="Mounaud S."/>
            <person name="Pasculle A.W."/>
            <person name="Nierman W.C."/>
            <person name="Driscoll E."/>
            <person name="Cumbie R."/>
            <person name="Clancy C.J."/>
            <person name="Dupont C.L."/>
        </authorList>
    </citation>
    <scope>NUCLEOTIDE SEQUENCE [LARGE SCALE GENOMIC DNA]</scope>
    <source>
        <strain evidence="6 7">GL24</strain>
    </source>
</reference>
<keyword evidence="4" id="KW-0472">Membrane</keyword>
<dbReference type="Gene3D" id="2.40.170.20">
    <property type="entry name" value="TonB-dependent receptor, beta-barrel domain"/>
    <property type="match status" value="1"/>
</dbReference>
<dbReference type="Proteomes" id="UP000740926">
    <property type="component" value="Unassembled WGS sequence"/>
</dbReference>
<keyword evidence="2" id="KW-0813">Transport</keyword>
<evidence type="ECO:0008006" key="8">
    <source>
        <dbReference type="Google" id="ProtNLM"/>
    </source>
</evidence>
<evidence type="ECO:0000256" key="5">
    <source>
        <dbReference type="ARBA" id="ARBA00023237"/>
    </source>
</evidence>
<dbReference type="InterPro" id="IPR036942">
    <property type="entry name" value="Beta-barrel_TonB_sf"/>
</dbReference>
<sequence>MLGGGLRYRGKAPLNTAADGTTPYNPAFTLADVVVAYETPRYRVALNINTVFDKRYYTYTFRGMEREAMLSLNYYW</sequence>
<evidence type="ECO:0000313" key="6">
    <source>
        <dbReference type="EMBL" id="KAG1527262.1"/>
    </source>
</evidence>
<organism evidence="6 7">
    <name type="scientific">Rhizopus delemar</name>
    <dbReference type="NCBI Taxonomy" id="936053"/>
    <lineage>
        <taxon>Eukaryota</taxon>
        <taxon>Fungi</taxon>
        <taxon>Fungi incertae sedis</taxon>
        <taxon>Mucoromycota</taxon>
        <taxon>Mucoromycotina</taxon>
        <taxon>Mucoromycetes</taxon>
        <taxon>Mucorales</taxon>
        <taxon>Mucorineae</taxon>
        <taxon>Rhizopodaceae</taxon>
        <taxon>Rhizopus</taxon>
    </lineage>
</organism>
<evidence type="ECO:0000256" key="1">
    <source>
        <dbReference type="ARBA" id="ARBA00004571"/>
    </source>
</evidence>
<dbReference type="AlphaFoldDB" id="A0A9P6XNK5"/>
<dbReference type="PROSITE" id="PS52016">
    <property type="entry name" value="TONB_DEPENDENT_REC_3"/>
    <property type="match status" value="1"/>
</dbReference>
<dbReference type="EMBL" id="JAANIU010017170">
    <property type="protein sequence ID" value="KAG1527262.1"/>
    <property type="molecule type" value="Genomic_DNA"/>
</dbReference>
<evidence type="ECO:0000313" key="7">
    <source>
        <dbReference type="Proteomes" id="UP000740926"/>
    </source>
</evidence>
<keyword evidence="5" id="KW-0998">Cell outer membrane</keyword>
<proteinExistence type="predicted"/>
<dbReference type="SUPFAM" id="SSF56935">
    <property type="entry name" value="Porins"/>
    <property type="match status" value="1"/>
</dbReference>
<accession>A0A9P6XNK5</accession>
<evidence type="ECO:0000256" key="2">
    <source>
        <dbReference type="ARBA" id="ARBA00022448"/>
    </source>
</evidence>
<dbReference type="InterPro" id="IPR039426">
    <property type="entry name" value="TonB-dep_rcpt-like"/>
</dbReference>